<dbReference type="EMBL" id="JALNTZ010000007">
    <property type="protein sequence ID" value="KAJ3647232.1"/>
    <property type="molecule type" value="Genomic_DNA"/>
</dbReference>
<evidence type="ECO:0000313" key="3">
    <source>
        <dbReference type="Proteomes" id="UP001168821"/>
    </source>
</evidence>
<comment type="caution">
    <text evidence="2">The sequence shown here is derived from an EMBL/GenBank/DDBJ whole genome shotgun (WGS) entry which is preliminary data.</text>
</comment>
<feature type="region of interest" description="Disordered" evidence="1">
    <location>
        <begin position="141"/>
        <end position="238"/>
    </location>
</feature>
<protein>
    <submittedName>
        <fullName evidence="2">Uncharacterized protein</fullName>
    </submittedName>
</protein>
<evidence type="ECO:0000313" key="2">
    <source>
        <dbReference type="EMBL" id="KAJ3647232.1"/>
    </source>
</evidence>
<gene>
    <name evidence="2" type="ORF">Zmor_024761</name>
</gene>
<proteinExistence type="predicted"/>
<reference evidence="2" key="1">
    <citation type="journal article" date="2023" name="G3 (Bethesda)">
        <title>Whole genome assemblies of Zophobas morio and Tenebrio molitor.</title>
        <authorList>
            <person name="Kaur S."/>
            <person name="Stinson S.A."/>
            <person name="diCenzo G.C."/>
        </authorList>
    </citation>
    <scope>NUCLEOTIDE SEQUENCE</scope>
    <source>
        <tissue evidence="2">Head and legs</tissue>
    </source>
</reference>
<dbReference type="AlphaFoldDB" id="A0AA38I3T4"/>
<organism evidence="2 3">
    <name type="scientific">Zophobas morio</name>
    <dbReference type="NCBI Taxonomy" id="2755281"/>
    <lineage>
        <taxon>Eukaryota</taxon>
        <taxon>Metazoa</taxon>
        <taxon>Ecdysozoa</taxon>
        <taxon>Arthropoda</taxon>
        <taxon>Hexapoda</taxon>
        <taxon>Insecta</taxon>
        <taxon>Pterygota</taxon>
        <taxon>Neoptera</taxon>
        <taxon>Endopterygota</taxon>
        <taxon>Coleoptera</taxon>
        <taxon>Polyphaga</taxon>
        <taxon>Cucujiformia</taxon>
        <taxon>Tenebrionidae</taxon>
        <taxon>Zophobas</taxon>
    </lineage>
</organism>
<name>A0AA38I3T4_9CUCU</name>
<keyword evidence="3" id="KW-1185">Reference proteome</keyword>
<feature type="compositionally biased region" description="Basic and acidic residues" evidence="1">
    <location>
        <begin position="188"/>
        <end position="198"/>
    </location>
</feature>
<dbReference type="Proteomes" id="UP001168821">
    <property type="component" value="Unassembled WGS sequence"/>
</dbReference>
<evidence type="ECO:0000256" key="1">
    <source>
        <dbReference type="SAM" id="MobiDB-lite"/>
    </source>
</evidence>
<accession>A0AA38I3T4</accession>
<sequence>MGPKVKKAPLTVMTDIQSAVNQCLADFFSQTIVNCGCEVAFSALLEEINSCKTLITTQNTIIYQLQKDVSALKLENFKLKANTAKTPNETNHTVDNRRSSYFVQQSNGKTTDKNSTVALNDNFLLYQPADYHNINIHRGSDHRRLSKSHNTTDTTTTKISTLHDEDETSSDEHDHEIFTSLVTADIHLPPKDETRNTKQENVPTTKVADEGTVSFTEVQHKKKKRTRNLLAGAGQGTTSGSLRAIEKKFNYFVTGLHPDTTVDDIKEHLHEIVNVEIEKLNLKRSERTASFKLKIPSFEKDKILQDTLWPKGVVINRFYFPKKDNSVQHFLDKRTATNTILEEN</sequence>